<dbReference type="Pfam" id="PF07690">
    <property type="entry name" value="MFS_1"/>
    <property type="match status" value="1"/>
</dbReference>
<comment type="subcellular location">
    <subcellularLocation>
        <location evidence="1">Membrane</location>
        <topology evidence="1">Multi-pass membrane protein</topology>
    </subcellularLocation>
</comment>
<keyword evidence="2" id="KW-0813">Transport</keyword>
<feature type="transmembrane region" description="Helical" evidence="6">
    <location>
        <begin position="401"/>
        <end position="420"/>
    </location>
</feature>
<feature type="transmembrane region" description="Helical" evidence="6">
    <location>
        <begin position="61"/>
        <end position="82"/>
    </location>
</feature>
<feature type="transmembrane region" description="Helical" evidence="6">
    <location>
        <begin position="343"/>
        <end position="362"/>
    </location>
</feature>
<dbReference type="Gene3D" id="1.20.1250.20">
    <property type="entry name" value="MFS general substrate transporter like domains"/>
    <property type="match status" value="1"/>
</dbReference>
<dbReference type="PANTHER" id="PTHR19432:SF35">
    <property type="entry name" value="SOLUTE CARRIER FAMILY 45 MEMBER 3 ISOFORM X1"/>
    <property type="match status" value="1"/>
</dbReference>
<keyword evidence="5 6" id="KW-0472">Membrane</keyword>
<sequence>MSDSIHTTSNKPKKLPKPELSISTIINMSMGFMGIQMAFGLQNGNASRILANFGADVGQLSWFWLVAPITGLLVQPLIGHFGDHTWTWLGRRKPYILVGAILCAIGLIFLPNAASVTHFFGASVLLLAVVFLALMDASVNVAMEPFRALVGDMLPKTQGTIGFSVQTILICIGAVIGSFLPWAMTNWFGVSNVAPEGFVADNVIWSFYVGAAVLLLTIIYTIVTIKEYSPKEFELYADDDKEVESIENKNLSAIWDDFKAMPNRMKKLGAVQFFSWFALFTMWVYTTSALATHHYGLLPSDTNSETFNIAGDWVGILFAIYNFVALGWAFVIPAFVKATSRKFVHAFSLVMGALGLFSMYFIANPDLLWISMIGIGIAWASILALPYALLIDKLPLKKMGVYMGIFNFFIVIPQIINGIAGGPVVKSFFDDYAILYLCLGGVFFIIAAYFTIRVDEPLFGEYEYLQAQKEEADKSIMG</sequence>
<keyword evidence="4 6" id="KW-1133">Transmembrane helix</keyword>
<dbReference type="RefSeq" id="WP_304420502.1">
    <property type="nucleotide sequence ID" value="NZ_JANCMU010000002.1"/>
</dbReference>
<keyword evidence="3 6" id="KW-0812">Transmembrane</keyword>
<dbReference type="SUPFAM" id="SSF103473">
    <property type="entry name" value="MFS general substrate transporter"/>
    <property type="match status" value="1"/>
</dbReference>
<evidence type="ECO:0000256" key="2">
    <source>
        <dbReference type="ARBA" id="ARBA00022448"/>
    </source>
</evidence>
<name>A0A9X4MYM2_9FLAO</name>
<feature type="transmembrane region" description="Helical" evidence="6">
    <location>
        <begin position="160"/>
        <end position="183"/>
    </location>
</feature>
<keyword evidence="8" id="KW-1185">Reference proteome</keyword>
<evidence type="ECO:0000256" key="4">
    <source>
        <dbReference type="ARBA" id="ARBA00022989"/>
    </source>
</evidence>
<feature type="transmembrane region" description="Helical" evidence="6">
    <location>
        <begin position="432"/>
        <end position="452"/>
    </location>
</feature>
<dbReference type="GO" id="GO:0022857">
    <property type="term" value="F:transmembrane transporter activity"/>
    <property type="evidence" value="ECO:0007669"/>
    <property type="project" value="InterPro"/>
</dbReference>
<dbReference type="AlphaFoldDB" id="A0A9X4MYM2"/>
<evidence type="ECO:0000313" key="7">
    <source>
        <dbReference type="EMBL" id="MDG4945985.1"/>
    </source>
</evidence>
<organism evidence="7 8">
    <name type="scientific">Profundicola chukchiensis</name>
    <dbReference type="NCBI Taxonomy" id="2961959"/>
    <lineage>
        <taxon>Bacteria</taxon>
        <taxon>Pseudomonadati</taxon>
        <taxon>Bacteroidota</taxon>
        <taxon>Flavobacteriia</taxon>
        <taxon>Flavobacteriales</taxon>
        <taxon>Weeksellaceae</taxon>
        <taxon>Profundicola</taxon>
    </lineage>
</organism>
<feature type="transmembrane region" description="Helical" evidence="6">
    <location>
        <begin position="368"/>
        <end position="389"/>
    </location>
</feature>
<evidence type="ECO:0000313" key="8">
    <source>
        <dbReference type="Proteomes" id="UP001152599"/>
    </source>
</evidence>
<feature type="transmembrane region" description="Helical" evidence="6">
    <location>
        <begin position="313"/>
        <end position="336"/>
    </location>
</feature>
<evidence type="ECO:0000256" key="6">
    <source>
        <dbReference type="SAM" id="Phobius"/>
    </source>
</evidence>
<dbReference type="EMBL" id="JANCMU010000002">
    <property type="protein sequence ID" value="MDG4945985.1"/>
    <property type="molecule type" value="Genomic_DNA"/>
</dbReference>
<gene>
    <name evidence="7" type="ORF">NMK71_06130</name>
</gene>
<feature type="transmembrane region" description="Helical" evidence="6">
    <location>
        <begin position="203"/>
        <end position="223"/>
    </location>
</feature>
<proteinExistence type="predicted"/>
<evidence type="ECO:0000256" key="5">
    <source>
        <dbReference type="ARBA" id="ARBA00023136"/>
    </source>
</evidence>
<dbReference type="InterPro" id="IPR011701">
    <property type="entry name" value="MFS"/>
</dbReference>
<evidence type="ECO:0000256" key="1">
    <source>
        <dbReference type="ARBA" id="ARBA00004141"/>
    </source>
</evidence>
<feature type="transmembrane region" description="Helical" evidence="6">
    <location>
        <begin position="94"/>
        <end position="113"/>
    </location>
</feature>
<dbReference type="GO" id="GO:0016020">
    <property type="term" value="C:membrane"/>
    <property type="evidence" value="ECO:0007669"/>
    <property type="project" value="UniProtKB-SubCell"/>
</dbReference>
<dbReference type="InterPro" id="IPR036259">
    <property type="entry name" value="MFS_trans_sf"/>
</dbReference>
<evidence type="ECO:0000256" key="3">
    <source>
        <dbReference type="ARBA" id="ARBA00022692"/>
    </source>
</evidence>
<protein>
    <submittedName>
        <fullName evidence="7">MFS transporter</fullName>
    </submittedName>
</protein>
<feature type="transmembrane region" description="Helical" evidence="6">
    <location>
        <begin position="119"/>
        <end position="139"/>
    </location>
</feature>
<feature type="transmembrane region" description="Helical" evidence="6">
    <location>
        <begin position="20"/>
        <end position="41"/>
    </location>
</feature>
<accession>A0A9X4MYM2</accession>
<comment type="caution">
    <text evidence="7">The sequence shown here is derived from an EMBL/GenBank/DDBJ whole genome shotgun (WGS) entry which is preliminary data.</text>
</comment>
<reference evidence="7" key="1">
    <citation type="submission" date="2022-07" db="EMBL/GenBank/DDBJ databases">
        <title>Description and genome-wide analysis of Profundicola chukchiensis gen. nov., sp. nov., marine bacteria isolated from bottom sediments of the Chukchi Sea.</title>
        <authorList>
            <person name="Romanenko L."/>
            <person name="Otstavnykh N."/>
            <person name="Kurilenko V."/>
            <person name="Eremeev V."/>
            <person name="Velansky P."/>
            <person name="Mikhailov V."/>
            <person name="Isaeva M."/>
        </authorList>
    </citation>
    <scope>NUCLEOTIDE SEQUENCE</scope>
    <source>
        <strain evidence="7">KMM 9713</strain>
    </source>
</reference>
<dbReference type="Proteomes" id="UP001152599">
    <property type="component" value="Unassembled WGS sequence"/>
</dbReference>
<feature type="transmembrane region" description="Helical" evidence="6">
    <location>
        <begin position="273"/>
        <end position="293"/>
    </location>
</feature>
<dbReference type="PANTHER" id="PTHR19432">
    <property type="entry name" value="SUGAR TRANSPORTER"/>
    <property type="match status" value="1"/>
</dbReference>